<protein>
    <submittedName>
        <fullName evidence="1">Uncharacterized protein</fullName>
    </submittedName>
</protein>
<dbReference type="AlphaFoldDB" id="X0UU62"/>
<dbReference type="EMBL" id="BARS01012958">
    <property type="protein sequence ID" value="GAF91960.1"/>
    <property type="molecule type" value="Genomic_DNA"/>
</dbReference>
<name>X0UU62_9ZZZZ</name>
<proteinExistence type="predicted"/>
<evidence type="ECO:0000313" key="1">
    <source>
        <dbReference type="EMBL" id="GAF91960.1"/>
    </source>
</evidence>
<accession>X0UU62</accession>
<sequence length="121" mass="13568">MGSGQQAELDQGVWRLELVSCPECGAESPKMKRCLSCGYIFQVEEEDEENRVEGEEVEVDVLPETQQEEEVTLIMNDKITVLEPVAMLASKKEDGCDPATRDVMENLVKGLSMQLWSVDML</sequence>
<comment type="caution">
    <text evidence="1">The sequence shown here is derived from an EMBL/GenBank/DDBJ whole genome shotgun (WGS) entry which is preliminary data.</text>
</comment>
<organism evidence="1">
    <name type="scientific">marine sediment metagenome</name>
    <dbReference type="NCBI Taxonomy" id="412755"/>
    <lineage>
        <taxon>unclassified sequences</taxon>
        <taxon>metagenomes</taxon>
        <taxon>ecological metagenomes</taxon>
    </lineage>
</organism>
<gene>
    <name evidence="1" type="ORF">S01H1_22801</name>
</gene>
<reference evidence="1" key="1">
    <citation type="journal article" date="2014" name="Front. Microbiol.">
        <title>High frequency of phylogenetically diverse reductive dehalogenase-homologous genes in deep subseafloor sedimentary metagenomes.</title>
        <authorList>
            <person name="Kawai M."/>
            <person name="Futagami T."/>
            <person name="Toyoda A."/>
            <person name="Takaki Y."/>
            <person name="Nishi S."/>
            <person name="Hori S."/>
            <person name="Arai W."/>
            <person name="Tsubouchi T."/>
            <person name="Morono Y."/>
            <person name="Uchiyama I."/>
            <person name="Ito T."/>
            <person name="Fujiyama A."/>
            <person name="Inagaki F."/>
            <person name="Takami H."/>
        </authorList>
    </citation>
    <scope>NUCLEOTIDE SEQUENCE</scope>
    <source>
        <strain evidence="1">Expedition CK06-06</strain>
    </source>
</reference>
<feature type="non-terminal residue" evidence="1">
    <location>
        <position position="121"/>
    </location>
</feature>